<dbReference type="FunFam" id="2.30.29.30:FF:000092">
    <property type="entry name" value="Connector enhancer of kinase suppressor of Ras 2"/>
    <property type="match status" value="1"/>
</dbReference>
<comment type="similarity">
    <text evidence="1">Belongs to the CNKSR family.</text>
</comment>
<dbReference type="InterPro" id="IPR036034">
    <property type="entry name" value="PDZ_sf"/>
</dbReference>
<dbReference type="SUPFAM" id="SSF50156">
    <property type="entry name" value="PDZ domain-like"/>
    <property type="match status" value="1"/>
</dbReference>
<feature type="compositionally biased region" description="Polar residues" evidence="3">
    <location>
        <begin position="706"/>
        <end position="715"/>
    </location>
</feature>
<dbReference type="InterPro" id="IPR049628">
    <property type="entry name" value="CNK1-3_SAM"/>
</dbReference>
<dbReference type="InterPro" id="IPR011993">
    <property type="entry name" value="PH-like_dom_sf"/>
</dbReference>
<feature type="domain" description="PDZ" evidence="6">
    <location>
        <begin position="208"/>
        <end position="290"/>
    </location>
</feature>
<name>A0A6G1QTW5_CHAAH</name>
<evidence type="ECO:0000256" key="3">
    <source>
        <dbReference type="SAM" id="MobiDB-lite"/>
    </source>
</evidence>
<dbReference type="InterPro" id="IPR001660">
    <property type="entry name" value="SAM"/>
</dbReference>
<evidence type="ECO:0000256" key="1">
    <source>
        <dbReference type="ARBA" id="ARBA00009498"/>
    </source>
</evidence>
<dbReference type="CDD" id="cd01260">
    <property type="entry name" value="PH_CNK_mammalian-like"/>
    <property type="match status" value="1"/>
</dbReference>
<dbReference type="InterPro" id="IPR013761">
    <property type="entry name" value="SAM/pointed_sf"/>
</dbReference>
<dbReference type="InterPro" id="IPR010599">
    <property type="entry name" value="CNK2/3_dom"/>
</dbReference>
<dbReference type="PANTHER" id="PTHR12844">
    <property type="entry name" value="CONNECTOR ENCHANCER OF KINASE SUPPRESSOR OF RAS"/>
    <property type="match status" value="1"/>
</dbReference>
<dbReference type="InterPro" id="IPR051566">
    <property type="entry name" value="CNKSR"/>
</dbReference>
<dbReference type="CDD" id="cd09511">
    <property type="entry name" value="SAM_CNK1_2_3-suppressor"/>
    <property type="match status" value="1"/>
</dbReference>
<dbReference type="Pfam" id="PF10534">
    <property type="entry name" value="CRIC_ras_sig"/>
    <property type="match status" value="1"/>
</dbReference>
<dbReference type="GO" id="GO:0016301">
    <property type="term" value="F:kinase activity"/>
    <property type="evidence" value="ECO:0007669"/>
    <property type="project" value="UniProtKB-KW"/>
</dbReference>
<dbReference type="SMART" id="SM00228">
    <property type="entry name" value="PDZ"/>
    <property type="match status" value="1"/>
</dbReference>
<feature type="compositionally biased region" description="Low complexity" evidence="3">
    <location>
        <begin position="313"/>
        <end position="333"/>
    </location>
</feature>
<dbReference type="PROSITE" id="PS50105">
    <property type="entry name" value="SAM_DOMAIN"/>
    <property type="match status" value="1"/>
</dbReference>
<dbReference type="GO" id="GO:0016020">
    <property type="term" value="C:membrane"/>
    <property type="evidence" value="ECO:0007669"/>
    <property type="project" value="InterPro"/>
</dbReference>
<reference evidence="8 9" key="1">
    <citation type="submission" date="2019-02" db="EMBL/GenBank/DDBJ databases">
        <title>Opniocepnalus argus genome.</title>
        <authorList>
            <person name="Zhou C."/>
            <person name="Xiao S."/>
        </authorList>
    </citation>
    <scope>NUCLEOTIDE SEQUENCE [LARGE SCALE GENOMIC DNA]</scope>
    <source>
        <strain evidence="8">OARG1902GOOAL</strain>
        <tissue evidence="8">Muscle</tissue>
    </source>
</reference>
<reference evidence="9" key="2">
    <citation type="submission" date="2019-02" db="EMBL/GenBank/DDBJ databases">
        <title>Opniocepnalus argus Var Kimnra genome.</title>
        <authorList>
            <person name="Zhou C."/>
            <person name="Xiao S."/>
        </authorList>
    </citation>
    <scope>NUCLEOTIDE SEQUENCE [LARGE SCALE GENOMIC DNA]</scope>
</reference>
<evidence type="ECO:0000259" key="7">
    <source>
        <dbReference type="PROSITE" id="PS51290"/>
    </source>
</evidence>
<feature type="region of interest" description="Disordered" evidence="3">
    <location>
        <begin position="312"/>
        <end position="380"/>
    </location>
</feature>
<evidence type="ECO:0000256" key="2">
    <source>
        <dbReference type="ARBA" id="ARBA00022553"/>
    </source>
</evidence>
<dbReference type="GO" id="GO:0009966">
    <property type="term" value="P:regulation of signal transduction"/>
    <property type="evidence" value="ECO:0007669"/>
    <property type="project" value="InterPro"/>
</dbReference>
<keyword evidence="8" id="KW-0808">Transferase</keyword>
<evidence type="ECO:0000313" key="9">
    <source>
        <dbReference type="Proteomes" id="UP000503349"/>
    </source>
</evidence>
<evidence type="ECO:0000259" key="5">
    <source>
        <dbReference type="PROSITE" id="PS50105"/>
    </source>
</evidence>
<keyword evidence="8" id="KW-0418">Kinase</keyword>
<dbReference type="FunFam" id="1.10.150.50:FF:000019">
    <property type="entry name" value="Connector enhancer of kinase suppressor of Ras 2"/>
    <property type="match status" value="1"/>
</dbReference>
<dbReference type="EMBL" id="CM015733">
    <property type="protein sequence ID" value="KAF3705934.1"/>
    <property type="molecule type" value="Genomic_DNA"/>
</dbReference>
<keyword evidence="9" id="KW-1185">Reference proteome</keyword>
<protein>
    <submittedName>
        <fullName evidence="8">Connector enhancer of kinase suppressor of ras 2</fullName>
    </submittedName>
</protein>
<organism evidence="8 9">
    <name type="scientific">Channa argus</name>
    <name type="common">Northern snakehead</name>
    <name type="synonym">Ophicephalus argus</name>
    <dbReference type="NCBI Taxonomy" id="215402"/>
    <lineage>
        <taxon>Eukaryota</taxon>
        <taxon>Metazoa</taxon>
        <taxon>Chordata</taxon>
        <taxon>Craniata</taxon>
        <taxon>Vertebrata</taxon>
        <taxon>Euteleostomi</taxon>
        <taxon>Actinopterygii</taxon>
        <taxon>Neopterygii</taxon>
        <taxon>Teleostei</taxon>
        <taxon>Neoteleostei</taxon>
        <taxon>Acanthomorphata</taxon>
        <taxon>Anabantaria</taxon>
        <taxon>Anabantiformes</taxon>
        <taxon>Channoidei</taxon>
        <taxon>Channidae</taxon>
        <taxon>Channa</taxon>
    </lineage>
</organism>
<dbReference type="FunFam" id="2.30.42.10:FF:000060">
    <property type="entry name" value="Connector enhancer of kinase suppressor of Ras 2"/>
    <property type="match status" value="1"/>
</dbReference>
<dbReference type="SUPFAM" id="SSF47769">
    <property type="entry name" value="SAM/Pointed domain"/>
    <property type="match status" value="1"/>
</dbReference>
<dbReference type="PANTHER" id="PTHR12844:SF21">
    <property type="entry name" value="CONNECTOR ENHANCER OF KINASE SUPPRESSOR OF RAS 2"/>
    <property type="match status" value="1"/>
</dbReference>
<dbReference type="InterPro" id="IPR001478">
    <property type="entry name" value="PDZ"/>
</dbReference>
<dbReference type="Pfam" id="PF00595">
    <property type="entry name" value="PDZ"/>
    <property type="match status" value="1"/>
</dbReference>
<accession>A0A6G1QTW5</accession>
<dbReference type="Pfam" id="PF06663">
    <property type="entry name" value="CNK2_3_dom"/>
    <property type="match status" value="1"/>
</dbReference>
<dbReference type="AlphaFoldDB" id="A0A6G1QTW5"/>
<dbReference type="SMART" id="SM00233">
    <property type="entry name" value="PH"/>
    <property type="match status" value="1"/>
</dbReference>
<dbReference type="PROSITE" id="PS50106">
    <property type="entry name" value="PDZ"/>
    <property type="match status" value="1"/>
</dbReference>
<evidence type="ECO:0000259" key="4">
    <source>
        <dbReference type="PROSITE" id="PS50003"/>
    </source>
</evidence>
<proteinExistence type="inferred from homology"/>
<dbReference type="Gene3D" id="2.30.42.10">
    <property type="match status" value="1"/>
</dbReference>
<feature type="compositionally biased region" description="Basic and acidic residues" evidence="3">
    <location>
        <begin position="716"/>
        <end position="727"/>
    </location>
</feature>
<feature type="domain" description="CRIC" evidence="7">
    <location>
        <begin position="91"/>
        <end position="185"/>
    </location>
</feature>
<dbReference type="GO" id="GO:0005737">
    <property type="term" value="C:cytoplasm"/>
    <property type="evidence" value="ECO:0007669"/>
    <property type="project" value="InterPro"/>
</dbReference>
<sequence length="979" mass="110737">MALVMEPVSKWSSSQVVDWMKGEASATMGLDDCLQQYIKTFEKEKVGGDQLLRITHQELEDLGVSRIGHQELILEAVDLLCALNYGLETENLKTLSHKLNASAKNLQNFITGRRRSGQYDGRATRKLPNDFLTSVVDLIAAAKSLLAWLDRSPFAAVADYSVTRNNVIQLCLELTTIVQQCKTLSGVCDHIISLSSDPMVSQAAHLEVVQLANIKSTEGLGMYIKSTYDGLHVITGTTEGSLADRCKKIHAGDEVIQVNHQTVVGWQLKNLVNLLRGDPAGVTLTLKKRPQSTLTSTPALLKNMRWKPLALQSPSSSVATPTSTLSTPSRRSSCGLQDLYIPPPPAEPYTPRDDKGNLPSDDAQSDVHVAEGSESPNSYLDQECRQQFPLVEEDAILYCYEYEQNQEVPSIRRGSTPTYGRLRPISMPVEYNWVGDNEDLAKLKRESRRENSLLHFASEDKTPGENFLLGRSLSQNRRKAERGGSPTHYTLVPALQMEVSLSTSSSDSASLYHVFERSSMRSRSKKKSKAASPMSSISKRRISCRDLGQGDCEGWLWKKKDAKTYFSQKWKKYWFILKDTCLYWYMNEEDEKAEGFVSLPEFKIDRATECRRKFAFKACHPKIKTFYFAAENVDDMSRWLSRLNMAVAGFSELEKIHQDQDYWSESDHEDLEIPSMTKQDSPPPPYDTYPRANSVSPYLEPKRGHLSSSDTFQSRSSHDEFHSEHQEGSSNNNGISPRQKTSSHRNSWQDQMENNTRMHYLQTFPVDESLLLEDRDQLAMEYRRQSTLPAQRSLLQEQYRALPLPLRASIDSEAGGKPRSFTLPRDSGLHSILAATAATSDQREPELYQLDRARETELNLRKSTVTFPAKCSYYSKQPSGLAVNLRKHQQNKTATTCYSSVGFLPYQAHGRDCRLQSDSLGDLYRALEQTSLSSSGDHRSANRLEYKRSFVRRVNDPLLNDKLHRLRILHSSLKVLEHV</sequence>
<dbReference type="PROSITE" id="PS50003">
    <property type="entry name" value="PH_DOMAIN"/>
    <property type="match status" value="1"/>
</dbReference>
<feature type="compositionally biased region" description="Polar residues" evidence="3">
    <location>
        <begin position="728"/>
        <end position="748"/>
    </location>
</feature>
<dbReference type="SMART" id="SM00454">
    <property type="entry name" value="SAM"/>
    <property type="match status" value="1"/>
</dbReference>
<dbReference type="PROSITE" id="PS51290">
    <property type="entry name" value="CRIC"/>
    <property type="match status" value="1"/>
</dbReference>
<dbReference type="Gene3D" id="2.30.29.30">
    <property type="entry name" value="Pleckstrin-homology domain (PH domain)/Phosphotyrosine-binding domain (PTB)"/>
    <property type="match status" value="1"/>
</dbReference>
<dbReference type="SUPFAM" id="SSF50729">
    <property type="entry name" value="PH domain-like"/>
    <property type="match status" value="1"/>
</dbReference>
<gene>
    <name evidence="8" type="ORF">EXN66_Car021625</name>
</gene>
<feature type="domain" description="SAM" evidence="5">
    <location>
        <begin position="11"/>
        <end position="83"/>
    </location>
</feature>
<dbReference type="Pfam" id="PF00536">
    <property type="entry name" value="SAM_1"/>
    <property type="match status" value="1"/>
</dbReference>
<dbReference type="Proteomes" id="UP000503349">
    <property type="component" value="Chromosome 22"/>
</dbReference>
<keyword evidence="2" id="KW-0597">Phosphoprotein</keyword>
<dbReference type="Gene3D" id="1.10.150.50">
    <property type="entry name" value="Transcription Factor, Ets-1"/>
    <property type="match status" value="1"/>
</dbReference>
<dbReference type="InterPro" id="IPR001849">
    <property type="entry name" value="PH_domain"/>
</dbReference>
<feature type="region of interest" description="Disordered" evidence="3">
    <location>
        <begin position="664"/>
        <end position="748"/>
    </location>
</feature>
<dbReference type="CDD" id="cd06748">
    <property type="entry name" value="PDZ_CNK1_2_3-like"/>
    <property type="match status" value="1"/>
</dbReference>
<feature type="domain" description="PH" evidence="4">
    <location>
        <begin position="549"/>
        <end position="648"/>
    </location>
</feature>
<evidence type="ECO:0000259" key="6">
    <source>
        <dbReference type="PROSITE" id="PS50106"/>
    </source>
</evidence>
<dbReference type="Pfam" id="PF00169">
    <property type="entry name" value="PH"/>
    <property type="match status" value="1"/>
</dbReference>
<dbReference type="InterPro" id="IPR017874">
    <property type="entry name" value="CRIC_domain"/>
</dbReference>
<evidence type="ECO:0000313" key="8">
    <source>
        <dbReference type="EMBL" id="KAF3705934.1"/>
    </source>
</evidence>